<organism evidence="1 2">
    <name type="scientific">Rotaria magnacalcarata</name>
    <dbReference type="NCBI Taxonomy" id="392030"/>
    <lineage>
        <taxon>Eukaryota</taxon>
        <taxon>Metazoa</taxon>
        <taxon>Spiralia</taxon>
        <taxon>Gnathifera</taxon>
        <taxon>Rotifera</taxon>
        <taxon>Eurotatoria</taxon>
        <taxon>Bdelloidea</taxon>
        <taxon>Philodinida</taxon>
        <taxon>Philodinidae</taxon>
        <taxon>Rotaria</taxon>
    </lineage>
</organism>
<protein>
    <submittedName>
        <fullName evidence="1">Uncharacterized protein</fullName>
    </submittedName>
</protein>
<sequence>MILDIVNGQEQLDPVTQSYGNPLEADVIVRLVQFINEQAKVPFN</sequence>
<feature type="non-terminal residue" evidence="1">
    <location>
        <position position="44"/>
    </location>
</feature>
<dbReference type="Proteomes" id="UP000676336">
    <property type="component" value="Unassembled WGS sequence"/>
</dbReference>
<evidence type="ECO:0000313" key="1">
    <source>
        <dbReference type="EMBL" id="CAF4295484.1"/>
    </source>
</evidence>
<dbReference type="EMBL" id="CAJOBI010035249">
    <property type="protein sequence ID" value="CAF4295484.1"/>
    <property type="molecule type" value="Genomic_DNA"/>
</dbReference>
<gene>
    <name evidence="1" type="ORF">SMN809_LOCUS25862</name>
</gene>
<comment type="caution">
    <text evidence="1">The sequence shown here is derived from an EMBL/GenBank/DDBJ whole genome shotgun (WGS) entry which is preliminary data.</text>
</comment>
<name>A0A8S2TL66_9BILA</name>
<evidence type="ECO:0000313" key="2">
    <source>
        <dbReference type="Proteomes" id="UP000676336"/>
    </source>
</evidence>
<accession>A0A8S2TL66</accession>
<dbReference type="AlphaFoldDB" id="A0A8S2TL66"/>
<reference evidence="1" key="1">
    <citation type="submission" date="2021-02" db="EMBL/GenBank/DDBJ databases">
        <authorList>
            <person name="Nowell W R."/>
        </authorList>
    </citation>
    <scope>NUCLEOTIDE SEQUENCE</scope>
</reference>
<proteinExistence type="predicted"/>